<keyword evidence="2" id="KW-1185">Reference proteome</keyword>
<accession>A0A6L9L6B7</accession>
<sequence length="152" mass="16934">MGVLQQPDGNSNSQDISPRFDRIRLYEQYGAMAYGIILQIIPDPNLAQQALVSLFASPQIEQCLASPSNSPACAIIRLARAKALDVNRVSSSAIGAVFPEQSHVEDGNMGKYIFDLSFNQGYELPAIAERLKISYVDAMKSMRDYFKYLRRP</sequence>
<name>A0A6L9L6B7_9BACT</name>
<proteinExistence type="predicted"/>
<evidence type="ECO:0008006" key="3">
    <source>
        <dbReference type="Google" id="ProtNLM"/>
    </source>
</evidence>
<dbReference type="AlphaFoldDB" id="A0A6L9L6B7"/>
<protein>
    <recommendedName>
        <fullName evidence="3">Sigma-70 family RNA polymerase sigma factor</fullName>
    </recommendedName>
</protein>
<comment type="caution">
    <text evidence="1">The sequence shown here is derived from an EMBL/GenBank/DDBJ whole genome shotgun (WGS) entry which is preliminary data.</text>
</comment>
<evidence type="ECO:0000313" key="1">
    <source>
        <dbReference type="EMBL" id="NDU93828.1"/>
    </source>
</evidence>
<reference evidence="1 2" key="1">
    <citation type="submission" date="2020-02" db="EMBL/GenBank/DDBJ databases">
        <title>Draft genome sequence of two Spirosoma agri KCTC 52727 and Spirosoma terrae KCTC 52035.</title>
        <authorList>
            <person name="Rojas J."/>
            <person name="Ambika Manirajan B."/>
            <person name="Suarez C."/>
            <person name="Ratering S."/>
            <person name="Schnell S."/>
        </authorList>
    </citation>
    <scope>NUCLEOTIDE SEQUENCE [LARGE SCALE GENOMIC DNA]</scope>
    <source>
        <strain evidence="1 2">KCTC 52035</strain>
    </source>
</reference>
<dbReference type="Proteomes" id="UP000474175">
    <property type="component" value="Unassembled WGS sequence"/>
</dbReference>
<dbReference type="EMBL" id="JAAFZH010000001">
    <property type="protein sequence ID" value="NDU93828.1"/>
    <property type="molecule type" value="Genomic_DNA"/>
</dbReference>
<organism evidence="1 2">
    <name type="scientific">Spirosoma terrae</name>
    <dbReference type="NCBI Taxonomy" id="1968276"/>
    <lineage>
        <taxon>Bacteria</taxon>
        <taxon>Pseudomonadati</taxon>
        <taxon>Bacteroidota</taxon>
        <taxon>Cytophagia</taxon>
        <taxon>Cytophagales</taxon>
        <taxon>Cytophagaceae</taxon>
        <taxon>Spirosoma</taxon>
    </lineage>
</organism>
<evidence type="ECO:0000313" key="2">
    <source>
        <dbReference type="Proteomes" id="UP000474175"/>
    </source>
</evidence>
<gene>
    <name evidence="1" type="ORF">GK108_03010</name>
</gene>
<dbReference type="RefSeq" id="WP_163942511.1">
    <property type="nucleotide sequence ID" value="NZ_JAAFZH010000001.1"/>
</dbReference>